<dbReference type="AlphaFoldDB" id="Q023T0"/>
<proteinExistence type="predicted"/>
<organism evidence="1">
    <name type="scientific">Solibacter usitatus (strain Ellin6076)</name>
    <dbReference type="NCBI Taxonomy" id="234267"/>
    <lineage>
        <taxon>Bacteria</taxon>
        <taxon>Pseudomonadati</taxon>
        <taxon>Acidobacteriota</taxon>
        <taxon>Terriglobia</taxon>
        <taxon>Bryobacterales</taxon>
        <taxon>Solibacteraceae</taxon>
        <taxon>Candidatus Solibacter</taxon>
    </lineage>
</organism>
<gene>
    <name evidence="1" type="ordered locus">Acid_2772</name>
</gene>
<reference evidence="1" key="1">
    <citation type="submission" date="2006-10" db="EMBL/GenBank/DDBJ databases">
        <title>Complete sequence of Solibacter usitatus Ellin6076.</title>
        <authorList>
            <consortium name="US DOE Joint Genome Institute"/>
            <person name="Copeland A."/>
            <person name="Lucas S."/>
            <person name="Lapidus A."/>
            <person name="Barry K."/>
            <person name="Detter J.C."/>
            <person name="Glavina del Rio T."/>
            <person name="Hammon N."/>
            <person name="Israni S."/>
            <person name="Dalin E."/>
            <person name="Tice H."/>
            <person name="Pitluck S."/>
            <person name="Thompson L.S."/>
            <person name="Brettin T."/>
            <person name="Bruce D."/>
            <person name="Han C."/>
            <person name="Tapia R."/>
            <person name="Gilna P."/>
            <person name="Schmutz J."/>
            <person name="Larimer F."/>
            <person name="Land M."/>
            <person name="Hauser L."/>
            <person name="Kyrpides N."/>
            <person name="Mikhailova N."/>
            <person name="Janssen P.H."/>
            <person name="Kuske C.R."/>
            <person name="Richardson P."/>
        </authorList>
    </citation>
    <scope>NUCLEOTIDE SEQUENCE</scope>
    <source>
        <strain evidence="1">Ellin6076</strain>
    </source>
</reference>
<evidence type="ECO:0000313" key="1">
    <source>
        <dbReference type="EMBL" id="ABJ83760.1"/>
    </source>
</evidence>
<dbReference type="OrthoDB" id="129319at2"/>
<name>Q023T0_SOLUE</name>
<dbReference type="STRING" id="234267.Acid_2772"/>
<sequence>MDAIFRSSEHWSSEVSHNLVQSEIEGGIDLRRLPAETVLEVRTRNHSYTIVNKGSGLALICGHPHYCPEPVLVQIKGSTWGGAMLKESYIGRGMRLEFQREQERPILTSPILEIEERRAA</sequence>
<dbReference type="EMBL" id="CP000473">
    <property type="protein sequence ID" value="ABJ83760.1"/>
    <property type="molecule type" value="Genomic_DNA"/>
</dbReference>
<dbReference type="HOGENOM" id="CLU_2048203_0_0_0"/>
<dbReference type="KEGG" id="sus:Acid_2772"/>
<protein>
    <submittedName>
        <fullName evidence="1">Uncharacterized protein</fullName>
    </submittedName>
</protein>
<dbReference type="InParanoid" id="Q023T0"/>
<accession>Q023T0</accession>